<keyword evidence="1" id="KW-0472">Membrane</keyword>
<dbReference type="RefSeq" id="WP_256945931.1">
    <property type="nucleotide sequence ID" value="NZ_JANHNZ010000015.1"/>
</dbReference>
<reference evidence="2" key="3">
    <citation type="journal article" date="2023" name="Microbiol. Resour. Announc.">
        <title>Draft Genome Sequence of Granulicatella sp. Strain S8, Isolated from a Marine Fish, Seriola quinqueradiata.</title>
        <authorList>
            <person name="Lee M."/>
            <person name="Farooq A."/>
            <person name="Jeong J.B."/>
            <person name="Jung M.Y."/>
        </authorList>
    </citation>
    <scope>NUCLEOTIDE SEQUENCE</scope>
    <source>
        <strain evidence="2">S8</strain>
    </source>
</reference>
<gene>
    <name evidence="2" type="ORF">NPA36_09705</name>
</gene>
<accession>A0ABT1WQJ5</accession>
<keyword evidence="1" id="KW-0812">Transmembrane</keyword>
<proteinExistence type="predicted"/>
<name>A0ABT1WQJ5_9LACT</name>
<keyword evidence="1" id="KW-1133">Transmembrane helix</keyword>
<evidence type="ECO:0000313" key="2">
    <source>
        <dbReference type="EMBL" id="MCQ9210821.1"/>
    </source>
</evidence>
<reference evidence="2" key="2">
    <citation type="journal article" date="2023" name="Curr. Microbiol.">
        <title>Granulicatella seriolae sp. nov., a Novel Facultative Anaerobe Isolated from Yellowtail Marine Fish.</title>
        <authorList>
            <person name="Lee M."/>
            <person name="Choi Y.J."/>
            <person name="Farooq A."/>
            <person name="Jeong J.B."/>
            <person name="Jung M.Y."/>
        </authorList>
    </citation>
    <scope>NUCLEOTIDE SEQUENCE</scope>
    <source>
        <strain evidence="2">S8</strain>
    </source>
</reference>
<sequence length="161" mass="18141">MNIQAEELYTLENGNLLYFQPRTRRLYEIPKDQIVRFNAFRQRFIIALAAGAILYSFIPTNWILCAFIAVVFYASSTYAYFKQILPPLLIKENAQLSDIKKLTPTISPAPKWAPITITIIGAIIILSSFYIPTQVTERLILIAFGAILVIGGSQALLSNKK</sequence>
<feature type="transmembrane region" description="Helical" evidence="1">
    <location>
        <begin position="139"/>
        <end position="157"/>
    </location>
</feature>
<comment type="caution">
    <text evidence="2">The sequence shown here is derived from an EMBL/GenBank/DDBJ whole genome shotgun (WGS) entry which is preliminary data.</text>
</comment>
<evidence type="ECO:0008006" key="4">
    <source>
        <dbReference type="Google" id="ProtNLM"/>
    </source>
</evidence>
<feature type="transmembrane region" description="Helical" evidence="1">
    <location>
        <begin position="112"/>
        <end position="132"/>
    </location>
</feature>
<feature type="transmembrane region" description="Helical" evidence="1">
    <location>
        <begin position="44"/>
        <end position="74"/>
    </location>
</feature>
<dbReference type="Proteomes" id="UP001059480">
    <property type="component" value="Unassembled WGS sequence"/>
</dbReference>
<evidence type="ECO:0000313" key="3">
    <source>
        <dbReference type="Proteomes" id="UP001059480"/>
    </source>
</evidence>
<protein>
    <recommendedName>
        <fullName evidence="4">DUF4395 domain-containing protein</fullName>
    </recommendedName>
</protein>
<dbReference type="EMBL" id="JANHNZ010000015">
    <property type="protein sequence ID" value="MCQ9210821.1"/>
    <property type="molecule type" value="Genomic_DNA"/>
</dbReference>
<evidence type="ECO:0000256" key="1">
    <source>
        <dbReference type="SAM" id="Phobius"/>
    </source>
</evidence>
<reference evidence="2" key="1">
    <citation type="submission" date="2022-07" db="EMBL/GenBank/DDBJ databases">
        <authorList>
            <person name="Jung M.-Y."/>
            <person name="Lee M."/>
        </authorList>
    </citation>
    <scope>NUCLEOTIDE SEQUENCE</scope>
    <source>
        <strain evidence="2">S8</strain>
    </source>
</reference>
<organism evidence="2 3">
    <name type="scientific">Granulicatella seriolae</name>
    <dbReference type="NCBI Taxonomy" id="2967226"/>
    <lineage>
        <taxon>Bacteria</taxon>
        <taxon>Bacillati</taxon>
        <taxon>Bacillota</taxon>
        <taxon>Bacilli</taxon>
        <taxon>Lactobacillales</taxon>
        <taxon>Carnobacteriaceae</taxon>
        <taxon>Granulicatella</taxon>
    </lineage>
</organism>
<keyword evidence="3" id="KW-1185">Reference proteome</keyword>